<dbReference type="Proteomes" id="UP000834106">
    <property type="component" value="Chromosome 22"/>
</dbReference>
<evidence type="ECO:0000313" key="2">
    <source>
        <dbReference type="EMBL" id="CAI9786088.1"/>
    </source>
</evidence>
<name>A0AAD2EE87_9LAMI</name>
<sequence>MAVHGDEFHRRPRIGGFNRRGKKGEGLIGIEHSVLYGVALRSTAEQFAPHSTELLSKHCGAFAPGSKAYGEERPATSRLPSDTRSGSLRSRASSKGSWDGPSVKSPKSTNERRGKKIVAADPFIGHGKGKIMSEHTTNQAEDYDQEWIALSN</sequence>
<feature type="region of interest" description="Disordered" evidence="1">
    <location>
        <begin position="63"/>
        <end position="140"/>
    </location>
</feature>
<dbReference type="AlphaFoldDB" id="A0AAD2EE87"/>
<feature type="region of interest" description="Disordered" evidence="1">
    <location>
        <begin position="1"/>
        <end position="23"/>
    </location>
</feature>
<reference evidence="2" key="1">
    <citation type="submission" date="2023-05" db="EMBL/GenBank/DDBJ databases">
        <authorList>
            <person name="Huff M."/>
        </authorList>
    </citation>
    <scope>NUCLEOTIDE SEQUENCE</scope>
</reference>
<dbReference type="EMBL" id="OU503057">
    <property type="protein sequence ID" value="CAI9786088.1"/>
    <property type="molecule type" value="Genomic_DNA"/>
</dbReference>
<feature type="compositionally biased region" description="Polar residues" evidence="1">
    <location>
        <begin position="78"/>
        <end position="96"/>
    </location>
</feature>
<accession>A0AAD2EE87</accession>
<keyword evidence="3" id="KW-1185">Reference proteome</keyword>
<protein>
    <submittedName>
        <fullName evidence="2">Uncharacterized protein</fullName>
    </submittedName>
</protein>
<gene>
    <name evidence="2" type="ORF">FPE_LOCUS33518</name>
</gene>
<evidence type="ECO:0000313" key="3">
    <source>
        <dbReference type="Proteomes" id="UP000834106"/>
    </source>
</evidence>
<organism evidence="2 3">
    <name type="scientific">Fraxinus pennsylvanica</name>
    <dbReference type="NCBI Taxonomy" id="56036"/>
    <lineage>
        <taxon>Eukaryota</taxon>
        <taxon>Viridiplantae</taxon>
        <taxon>Streptophyta</taxon>
        <taxon>Embryophyta</taxon>
        <taxon>Tracheophyta</taxon>
        <taxon>Spermatophyta</taxon>
        <taxon>Magnoliopsida</taxon>
        <taxon>eudicotyledons</taxon>
        <taxon>Gunneridae</taxon>
        <taxon>Pentapetalae</taxon>
        <taxon>asterids</taxon>
        <taxon>lamiids</taxon>
        <taxon>Lamiales</taxon>
        <taxon>Oleaceae</taxon>
        <taxon>Oleeae</taxon>
        <taxon>Fraxinus</taxon>
    </lineage>
</organism>
<proteinExistence type="predicted"/>
<evidence type="ECO:0000256" key="1">
    <source>
        <dbReference type="SAM" id="MobiDB-lite"/>
    </source>
</evidence>